<dbReference type="InterPro" id="IPR011706">
    <property type="entry name" value="Cu-oxidase_C"/>
</dbReference>
<sequence length="622" mass="65669">MLKNWLEKRTISRRSALLGGSAAVAVAVTATGGPAQAQITTGVGHIGHTGGHPGALGTRIRPTPSLDALAAPAAPGAAPTLKATAPAGALPTPPVFKVASGKSTRLGMKPQTAMVGNRQAKNLRTYDNVTARDYVMGPTLEFGQTGSFGVQLVNELPLNPDQAKPHIVNIPSQFNTTNLHTHGLHVSPEGNGDNVYVEVLPKGTAASYANGRTTFVGEFQNVYNLKNHTPGTFWYHPHRHGSVAIQVASGAAGALIVRGGPGTVDAVPGISGIKEQVLLIQQVVLDRNGELPTFDVLWNAPDNAAAWTVNGTIGRTLALRPGEVQRWRIVNTGFQAEAKFALFDAATGAPQTVTLIAMDGVNFSPKAATVQGVYLPPGGRADILVQAPDKATKLKAQVGQYVVQENFTPKSGMTAGFEINGVWQEAPFAGDATTLFTVDVAGEKVAMSLPTDPLPRPLVPDIDKNSTPDGYRTVVFDVNSFNAPPKTPSNGLPSYNPGATPTAFKFQVNGELFCPGRVMFEPKLGTVDQYVVSSPGLHVFHIHVNPFLVTEVDGQPLSTPMWRDTMLAGPNGYKALTKYTAYTGTFPIHCHILDHEDVGMMTNVSVVGGTSRVGPLAQHTGH</sequence>
<dbReference type="RefSeq" id="WP_209771068.1">
    <property type="nucleotide sequence ID" value="NZ_JAGINP010000028.1"/>
</dbReference>
<accession>A0ABS4SXW7</accession>
<dbReference type="CDD" id="cd13853">
    <property type="entry name" value="CuRO_1_Tth-MCO_like"/>
    <property type="match status" value="1"/>
</dbReference>
<organism evidence="6 7">
    <name type="scientific">Azospirillum rugosum</name>
    <dbReference type="NCBI Taxonomy" id="416170"/>
    <lineage>
        <taxon>Bacteria</taxon>
        <taxon>Pseudomonadati</taxon>
        <taxon>Pseudomonadota</taxon>
        <taxon>Alphaproteobacteria</taxon>
        <taxon>Rhodospirillales</taxon>
        <taxon>Azospirillaceae</taxon>
        <taxon>Azospirillum</taxon>
    </lineage>
</organism>
<dbReference type="Gene3D" id="2.60.40.420">
    <property type="entry name" value="Cupredoxins - blue copper proteins"/>
    <property type="match status" value="3"/>
</dbReference>
<feature type="domain" description="Plastocyanin-like" evidence="4">
    <location>
        <begin position="306"/>
        <end position="391"/>
    </location>
</feature>
<dbReference type="InterPro" id="IPR006311">
    <property type="entry name" value="TAT_signal"/>
</dbReference>
<feature type="chain" id="PRO_5046110821" evidence="3">
    <location>
        <begin position="38"/>
        <end position="622"/>
    </location>
</feature>
<dbReference type="PROSITE" id="PS00080">
    <property type="entry name" value="MULTICOPPER_OXIDASE2"/>
    <property type="match status" value="1"/>
</dbReference>
<reference evidence="6 7" key="1">
    <citation type="submission" date="2021-03" db="EMBL/GenBank/DDBJ databases">
        <title>Genomic Encyclopedia of Type Strains, Phase III (KMG-III): the genomes of soil and plant-associated and newly described type strains.</title>
        <authorList>
            <person name="Whitman W."/>
        </authorList>
    </citation>
    <scope>NUCLEOTIDE SEQUENCE [LARGE SCALE GENOMIC DNA]</scope>
    <source>
        <strain evidence="6 7">IMMIB AFH-6</strain>
    </source>
</reference>
<evidence type="ECO:0000256" key="2">
    <source>
        <dbReference type="ARBA" id="ARBA00023002"/>
    </source>
</evidence>
<proteinExistence type="predicted"/>
<dbReference type="PANTHER" id="PTHR11709">
    <property type="entry name" value="MULTI-COPPER OXIDASE"/>
    <property type="match status" value="1"/>
</dbReference>
<dbReference type="PROSITE" id="PS51318">
    <property type="entry name" value="TAT"/>
    <property type="match status" value="1"/>
</dbReference>
<name>A0ABS4SXW7_9PROT</name>
<gene>
    <name evidence="6" type="ORF">J2851_006030</name>
</gene>
<evidence type="ECO:0000313" key="7">
    <source>
        <dbReference type="Proteomes" id="UP000781958"/>
    </source>
</evidence>
<dbReference type="InterPro" id="IPR033138">
    <property type="entry name" value="Cu_oxidase_CS"/>
</dbReference>
<dbReference type="Pfam" id="PF00394">
    <property type="entry name" value="Cu-oxidase"/>
    <property type="match status" value="1"/>
</dbReference>
<feature type="domain" description="Plastocyanin-like" evidence="5">
    <location>
        <begin position="503"/>
        <end position="606"/>
    </location>
</feature>
<keyword evidence="1" id="KW-0479">Metal-binding</keyword>
<evidence type="ECO:0000313" key="6">
    <source>
        <dbReference type="EMBL" id="MBP2296215.1"/>
    </source>
</evidence>
<comment type="caution">
    <text evidence="6">The sequence shown here is derived from an EMBL/GenBank/DDBJ whole genome shotgun (WGS) entry which is preliminary data.</text>
</comment>
<dbReference type="InterPro" id="IPR045087">
    <property type="entry name" value="Cu-oxidase_fam"/>
</dbReference>
<dbReference type="InterPro" id="IPR001117">
    <property type="entry name" value="Cu-oxidase_2nd"/>
</dbReference>
<keyword evidence="3" id="KW-0732">Signal</keyword>
<dbReference type="SUPFAM" id="SSF49503">
    <property type="entry name" value="Cupredoxins"/>
    <property type="match status" value="3"/>
</dbReference>
<evidence type="ECO:0000259" key="5">
    <source>
        <dbReference type="Pfam" id="PF07731"/>
    </source>
</evidence>
<keyword evidence="7" id="KW-1185">Reference proteome</keyword>
<dbReference type="PROSITE" id="PS00079">
    <property type="entry name" value="MULTICOPPER_OXIDASE1"/>
    <property type="match status" value="1"/>
</dbReference>
<keyword evidence="2" id="KW-0560">Oxidoreductase</keyword>
<protein>
    <submittedName>
        <fullName evidence="6">FtsP/CotA-like multicopper oxidase with cupredoxin domain</fullName>
    </submittedName>
</protein>
<dbReference type="Proteomes" id="UP000781958">
    <property type="component" value="Unassembled WGS sequence"/>
</dbReference>
<evidence type="ECO:0000256" key="1">
    <source>
        <dbReference type="ARBA" id="ARBA00022723"/>
    </source>
</evidence>
<dbReference type="Pfam" id="PF07731">
    <property type="entry name" value="Cu-oxidase_2"/>
    <property type="match status" value="1"/>
</dbReference>
<evidence type="ECO:0000259" key="4">
    <source>
        <dbReference type="Pfam" id="PF00394"/>
    </source>
</evidence>
<feature type="signal peptide" evidence="3">
    <location>
        <begin position="1"/>
        <end position="37"/>
    </location>
</feature>
<evidence type="ECO:0000256" key="3">
    <source>
        <dbReference type="SAM" id="SignalP"/>
    </source>
</evidence>
<dbReference type="PANTHER" id="PTHR11709:SF518">
    <property type="entry name" value="MULTICOPPER OXIDASE"/>
    <property type="match status" value="1"/>
</dbReference>
<dbReference type="InterPro" id="IPR002355">
    <property type="entry name" value="Cu_oxidase_Cu_BS"/>
</dbReference>
<dbReference type="EMBL" id="JAGINP010000028">
    <property type="protein sequence ID" value="MBP2296215.1"/>
    <property type="molecule type" value="Genomic_DNA"/>
</dbReference>
<dbReference type="InterPro" id="IPR008972">
    <property type="entry name" value="Cupredoxin"/>
</dbReference>